<dbReference type="InterPro" id="IPR016164">
    <property type="entry name" value="FAD-linked_Oxase-like_C"/>
</dbReference>
<dbReference type="InterPro" id="IPR016171">
    <property type="entry name" value="Vanillyl_alc_oxidase_C-sub2"/>
</dbReference>
<dbReference type="InterPro" id="IPR004113">
    <property type="entry name" value="FAD-bd_oxidored_4_C"/>
</dbReference>
<dbReference type="GO" id="GO:0004458">
    <property type="term" value="F:D-lactate dehydrogenase (cytochrome) activity"/>
    <property type="evidence" value="ECO:0007669"/>
    <property type="project" value="UniProtKB-EC"/>
</dbReference>
<organism evidence="8 9">
    <name type="scientific">Tetrabaena socialis</name>
    <dbReference type="NCBI Taxonomy" id="47790"/>
    <lineage>
        <taxon>Eukaryota</taxon>
        <taxon>Viridiplantae</taxon>
        <taxon>Chlorophyta</taxon>
        <taxon>core chlorophytes</taxon>
        <taxon>Chlorophyceae</taxon>
        <taxon>CS clade</taxon>
        <taxon>Chlamydomonadales</taxon>
        <taxon>Tetrabaenaceae</taxon>
        <taxon>Tetrabaena</taxon>
    </lineage>
</organism>
<comment type="cofactor">
    <cofactor evidence="1">
        <name>FAD</name>
        <dbReference type="ChEBI" id="CHEBI:57692"/>
    </cofactor>
</comment>
<evidence type="ECO:0000256" key="4">
    <source>
        <dbReference type="ARBA" id="ARBA00022827"/>
    </source>
</evidence>
<dbReference type="GO" id="GO:0005739">
    <property type="term" value="C:mitochondrion"/>
    <property type="evidence" value="ECO:0007669"/>
    <property type="project" value="TreeGrafter"/>
</dbReference>
<dbReference type="PANTHER" id="PTHR11748">
    <property type="entry name" value="D-LACTATE DEHYDROGENASE"/>
    <property type="match status" value="1"/>
</dbReference>
<comment type="caution">
    <text evidence="8">The sequence shown here is derived from an EMBL/GenBank/DDBJ whole genome shotgun (WGS) entry which is preliminary data.</text>
</comment>
<evidence type="ECO:0000256" key="6">
    <source>
        <dbReference type="ARBA" id="ARBA00038897"/>
    </source>
</evidence>
<dbReference type="EC" id="1.1.2.4" evidence="6"/>
<name>A0A2J8A4I4_9CHLO</name>
<feature type="domain" description="FAD-binding oxidoreductase/transferase type 4 C-terminal" evidence="7">
    <location>
        <begin position="1"/>
        <end position="89"/>
    </location>
</feature>
<evidence type="ECO:0000259" key="7">
    <source>
        <dbReference type="Pfam" id="PF02913"/>
    </source>
</evidence>
<dbReference type="GO" id="GO:1903457">
    <property type="term" value="P:lactate catabolic process"/>
    <property type="evidence" value="ECO:0007669"/>
    <property type="project" value="TreeGrafter"/>
</dbReference>
<keyword evidence="4" id="KW-0274">FAD</keyword>
<reference evidence="8 9" key="1">
    <citation type="journal article" date="2017" name="Mol. Biol. Evol.">
        <title>The 4-celled Tetrabaena socialis nuclear genome reveals the essential components for genetic control of cell number at the origin of multicellularity in the volvocine lineage.</title>
        <authorList>
            <person name="Featherston J."/>
            <person name="Arakaki Y."/>
            <person name="Hanschen E.R."/>
            <person name="Ferris P.J."/>
            <person name="Michod R.E."/>
            <person name="Olson B.J.S.C."/>
            <person name="Nozaki H."/>
            <person name="Durand P.M."/>
        </authorList>
    </citation>
    <scope>NUCLEOTIDE SEQUENCE [LARGE SCALE GENOMIC DNA]</scope>
    <source>
        <strain evidence="8 9">NIES-571</strain>
    </source>
</reference>
<dbReference type="EMBL" id="PGGS01000181">
    <property type="protein sequence ID" value="PNH07424.1"/>
    <property type="molecule type" value="Genomic_DNA"/>
</dbReference>
<evidence type="ECO:0000256" key="1">
    <source>
        <dbReference type="ARBA" id="ARBA00001974"/>
    </source>
</evidence>
<keyword evidence="3" id="KW-0285">Flavoprotein</keyword>
<evidence type="ECO:0000313" key="8">
    <source>
        <dbReference type="EMBL" id="PNH07424.1"/>
    </source>
</evidence>
<dbReference type="FunFam" id="3.30.70.2740:FF:000001">
    <property type="entry name" value="D-lactate dehydrogenase mitochondrial"/>
    <property type="match status" value="1"/>
</dbReference>
<evidence type="ECO:0000313" key="9">
    <source>
        <dbReference type="Proteomes" id="UP000236333"/>
    </source>
</evidence>
<dbReference type="FunFam" id="1.10.45.10:FF:000001">
    <property type="entry name" value="D-lactate dehydrogenase mitochondrial"/>
    <property type="match status" value="1"/>
</dbReference>
<protein>
    <recommendedName>
        <fullName evidence="6">D-lactate dehydrogenase (cytochrome)</fullName>
        <ecNumber evidence="6">1.1.2.4</ecNumber>
    </recommendedName>
</protein>
<proteinExistence type="inferred from homology"/>
<dbReference type="AlphaFoldDB" id="A0A2J8A4I4"/>
<evidence type="ECO:0000256" key="5">
    <source>
        <dbReference type="ARBA" id="ARBA00023002"/>
    </source>
</evidence>
<dbReference type="PANTHER" id="PTHR11748:SF111">
    <property type="entry name" value="D-LACTATE DEHYDROGENASE, MITOCHONDRIAL-RELATED"/>
    <property type="match status" value="1"/>
</dbReference>
<dbReference type="Proteomes" id="UP000236333">
    <property type="component" value="Unassembled WGS sequence"/>
</dbReference>
<dbReference type="SUPFAM" id="SSF55103">
    <property type="entry name" value="FAD-linked oxidases, C-terminal domain"/>
    <property type="match status" value="1"/>
</dbReference>
<keyword evidence="5" id="KW-0560">Oxidoreductase</keyword>
<dbReference type="GO" id="GO:0008720">
    <property type="term" value="F:D-lactate dehydrogenase (NAD+) activity"/>
    <property type="evidence" value="ECO:0007669"/>
    <property type="project" value="TreeGrafter"/>
</dbReference>
<gene>
    <name evidence="8" type="ORF">TSOC_006117</name>
</gene>
<evidence type="ECO:0000256" key="2">
    <source>
        <dbReference type="ARBA" id="ARBA00008000"/>
    </source>
</evidence>
<sequence>MVGHVGDGNFHMMLVVDPGDAAEMAAARGVVGRMVHRALAMQGTCTGEHGIGYGKLPYMLSEHGAAPLAVMHAIKAALDPYDILNPGKLGSHPAALGVTAVMEESTGV</sequence>
<comment type="similarity">
    <text evidence="2">Belongs to the FAD-binding oxidoreductase/transferase type 4 family.</text>
</comment>
<accession>A0A2J8A4I4</accession>
<dbReference type="GO" id="GO:0050660">
    <property type="term" value="F:flavin adenine dinucleotide binding"/>
    <property type="evidence" value="ECO:0007669"/>
    <property type="project" value="InterPro"/>
</dbReference>
<dbReference type="Gene3D" id="1.10.45.10">
    <property type="entry name" value="Vanillyl-alcohol Oxidase, Chain A, domain 4"/>
    <property type="match status" value="1"/>
</dbReference>
<keyword evidence="9" id="KW-1185">Reference proteome</keyword>
<dbReference type="Gene3D" id="3.30.70.2740">
    <property type="match status" value="1"/>
</dbReference>
<evidence type="ECO:0000256" key="3">
    <source>
        <dbReference type="ARBA" id="ARBA00022630"/>
    </source>
</evidence>
<dbReference type="Pfam" id="PF02913">
    <property type="entry name" value="FAD-oxidase_C"/>
    <property type="match status" value="1"/>
</dbReference>
<dbReference type="OrthoDB" id="5332616at2759"/>